<dbReference type="GO" id="GO:0032979">
    <property type="term" value="P:protein insertion into mitochondrial inner membrane from matrix"/>
    <property type="evidence" value="ECO:0007669"/>
    <property type="project" value="TreeGrafter"/>
</dbReference>
<feature type="region of interest" description="Disordered" evidence="10">
    <location>
        <begin position="420"/>
        <end position="490"/>
    </location>
</feature>
<evidence type="ECO:0000256" key="6">
    <source>
        <dbReference type="ARBA" id="ARBA00022989"/>
    </source>
</evidence>
<dbReference type="STRING" id="28573.A0A0U1LVW4"/>
<dbReference type="GO" id="GO:0032977">
    <property type="term" value="F:membrane insertase activity"/>
    <property type="evidence" value="ECO:0007669"/>
    <property type="project" value="InterPro"/>
</dbReference>
<dbReference type="GO" id="GO:0005743">
    <property type="term" value="C:mitochondrial inner membrane"/>
    <property type="evidence" value="ECO:0007669"/>
    <property type="project" value="UniProtKB-SubCell"/>
</dbReference>
<keyword evidence="7" id="KW-0496">Mitochondrion</keyword>
<evidence type="ECO:0000256" key="3">
    <source>
        <dbReference type="ARBA" id="ARBA00022692"/>
    </source>
</evidence>
<evidence type="ECO:0000256" key="1">
    <source>
        <dbReference type="ARBA" id="ARBA00004448"/>
    </source>
</evidence>
<keyword evidence="13" id="KW-1185">Reference proteome</keyword>
<dbReference type="InterPro" id="IPR028055">
    <property type="entry name" value="YidC/Oxa/ALB_C"/>
</dbReference>
<evidence type="ECO:0000256" key="8">
    <source>
        <dbReference type="ARBA" id="ARBA00023136"/>
    </source>
</evidence>
<keyword evidence="5" id="KW-0809">Transit peptide</keyword>
<keyword evidence="6" id="KW-1133">Transmembrane helix</keyword>
<evidence type="ECO:0000256" key="2">
    <source>
        <dbReference type="ARBA" id="ARBA00009877"/>
    </source>
</evidence>
<proteinExistence type="inferred from homology"/>
<gene>
    <name evidence="12" type="ORF">PISL3812_04362</name>
</gene>
<keyword evidence="4" id="KW-0999">Mitochondrion inner membrane</keyword>
<evidence type="ECO:0000313" key="12">
    <source>
        <dbReference type="EMBL" id="CRG87345.1"/>
    </source>
</evidence>
<organism evidence="12 13">
    <name type="scientific">Talaromyces islandicus</name>
    <name type="common">Penicillium islandicum</name>
    <dbReference type="NCBI Taxonomy" id="28573"/>
    <lineage>
        <taxon>Eukaryota</taxon>
        <taxon>Fungi</taxon>
        <taxon>Dikarya</taxon>
        <taxon>Ascomycota</taxon>
        <taxon>Pezizomycotina</taxon>
        <taxon>Eurotiomycetes</taxon>
        <taxon>Eurotiomycetidae</taxon>
        <taxon>Eurotiales</taxon>
        <taxon>Trichocomaceae</taxon>
        <taxon>Talaromyces</taxon>
        <taxon>Talaromyces sect. Islandici</taxon>
    </lineage>
</organism>
<dbReference type="CDD" id="cd20069">
    <property type="entry name" value="5TM_Oxa1-like"/>
    <property type="match status" value="1"/>
</dbReference>
<dbReference type="Proteomes" id="UP000054383">
    <property type="component" value="Unassembled WGS sequence"/>
</dbReference>
<evidence type="ECO:0000256" key="9">
    <source>
        <dbReference type="RuleBase" id="RU003945"/>
    </source>
</evidence>
<evidence type="ECO:0000256" key="5">
    <source>
        <dbReference type="ARBA" id="ARBA00022946"/>
    </source>
</evidence>
<dbReference type="OMA" id="PLGFGCY"/>
<evidence type="ECO:0000256" key="10">
    <source>
        <dbReference type="SAM" id="MobiDB-lite"/>
    </source>
</evidence>
<evidence type="ECO:0000256" key="7">
    <source>
        <dbReference type="ARBA" id="ARBA00023128"/>
    </source>
</evidence>
<feature type="compositionally biased region" description="Basic residues" evidence="10">
    <location>
        <begin position="476"/>
        <end position="490"/>
    </location>
</feature>
<keyword evidence="8" id="KW-0472">Membrane</keyword>
<dbReference type="OrthoDB" id="2148490at2759"/>
<dbReference type="EMBL" id="CVMT01000003">
    <property type="protein sequence ID" value="CRG87345.1"/>
    <property type="molecule type" value="Genomic_DNA"/>
</dbReference>
<dbReference type="AlphaFoldDB" id="A0A0U1LVW4"/>
<reference evidence="12 13" key="1">
    <citation type="submission" date="2015-04" db="EMBL/GenBank/DDBJ databases">
        <authorList>
            <person name="Syromyatnikov M.Y."/>
            <person name="Popov V.N."/>
        </authorList>
    </citation>
    <scope>NUCLEOTIDE SEQUENCE [LARGE SCALE GENOMIC DNA]</scope>
    <source>
        <strain evidence="12">WF-38-12</strain>
    </source>
</reference>
<evidence type="ECO:0000259" key="11">
    <source>
        <dbReference type="Pfam" id="PF02096"/>
    </source>
</evidence>
<accession>A0A0U1LVW4</accession>
<evidence type="ECO:0000256" key="4">
    <source>
        <dbReference type="ARBA" id="ARBA00022792"/>
    </source>
</evidence>
<feature type="domain" description="Membrane insertase YidC/Oxa/ALB C-terminal" evidence="11">
    <location>
        <begin position="141"/>
        <end position="335"/>
    </location>
</feature>
<comment type="similarity">
    <text evidence="2 9">Belongs to the OXA1/ALB3/YidC family.</text>
</comment>
<dbReference type="PANTHER" id="PTHR12428:SF66">
    <property type="entry name" value="MITOCHONDRIAL INNER MEMBRANE PROTEIN OXA1L"/>
    <property type="match status" value="1"/>
</dbReference>
<protein>
    <submittedName>
        <fullName evidence="12">Mitochondrial inner membrane protein OXA1</fullName>
    </submittedName>
</protein>
<feature type="compositionally biased region" description="Basic and acidic residues" evidence="10">
    <location>
        <begin position="455"/>
        <end position="467"/>
    </location>
</feature>
<sequence length="490" mass="53967">MLGSRALSRYAVAGKTGGFRPVNTFVSARSLSHIASRPNLAAGREHRARLQVNLSWTLAAVSGSSFARFNSTSTNNVPAGSENVTQVPASDHSLLEDVMPISQIPERLGYLKDLGLDYGWGPSAFMEWMIEHIHMMSGIPWWASIVASAALVRLALFKPAVTAANNASITVPIKDKVKILRTQRHMYLTQGKQLEAAKVKEELDTIHKDLGISVWKNFLPILQIPLGFGCFRVVRGMTSLPVPALASEHAAWITDLTTYDPLFLLPLTASAMTYFSLKKGAETGMNEMMQSSLGKGMMVGLPVLSMAFISFQPAALQLYFATSGALAFVQAYLINTPSTRAMLGMVPIPSPQSAQEIEQSRAQLRMIQTETAAAWAQKLKDKTEMQALPTKEDNMSRIDKMMANAKKEIANMKTEMNEKMGEMQGKSNSINADGSPTVKPRLTDEQKKQAQAYKVLRDEEDKARYEQRIAGTRGRAINKRRPSSSNSKRQ</sequence>
<name>A0A0U1LVW4_TALIS</name>
<dbReference type="PANTHER" id="PTHR12428">
    <property type="entry name" value="OXA1"/>
    <property type="match status" value="1"/>
</dbReference>
<evidence type="ECO:0000313" key="13">
    <source>
        <dbReference type="Proteomes" id="UP000054383"/>
    </source>
</evidence>
<dbReference type="Pfam" id="PF02096">
    <property type="entry name" value="60KD_IMP"/>
    <property type="match status" value="1"/>
</dbReference>
<keyword evidence="3 9" id="KW-0812">Transmembrane</keyword>
<dbReference type="InterPro" id="IPR001708">
    <property type="entry name" value="YidC/ALB3/OXA1/COX18"/>
</dbReference>
<feature type="compositionally biased region" description="Polar residues" evidence="10">
    <location>
        <begin position="425"/>
        <end position="434"/>
    </location>
</feature>
<comment type="subcellular location">
    <subcellularLocation>
        <location evidence="9">Membrane</location>
        <topology evidence="9">Multi-pass membrane protein</topology>
    </subcellularLocation>
    <subcellularLocation>
        <location evidence="1">Mitochondrion inner membrane</location>
        <topology evidence="1">Multi-pass membrane protein</topology>
    </subcellularLocation>
</comment>